<protein>
    <submittedName>
        <fullName evidence="2">Uncharacterized protein</fullName>
    </submittedName>
</protein>
<keyword evidence="1" id="KW-0472">Membrane</keyword>
<keyword evidence="1" id="KW-0812">Transmembrane</keyword>
<evidence type="ECO:0000313" key="2">
    <source>
        <dbReference type="EMBL" id="JAH84593.1"/>
    </source>
</evidence>
<feature type="transmembrane region" description="Helical" evidence="1">
    <location>
        <begin position="12"/>
        <end position="30"/>
    </location>
</feature>
<accession>A0A0E9W532</accession>
<organism evidence="2">
    <name type="scientific">Anguilla anguilla</name>
    <name type="common">European freshwater eel</name>
    <name type="synonym">Muraena anguilla</name>
    <dbReference type="NCBI Taxonomy" id="7936"/>
    <lineage>
        <taxon>Eukaryota</taxon>
        <taxon>Metazoa</taxon>
        <taxon>Chordata</taxon>
        <taxon>Craniata</taxon>
        <taxon>Vertebrata</taxon>
        <taxon>Euteleostomi</taxon>
        <taxon>Actinopterygii</taxon>
        <taxon>Neopterygii</taxon>
        <taxon>Teleostei</taxon>
        <taxon>Anguilliformes</taxon>
        <taxon>Anguillidae</taxon>
        <taxon>Anguilla</taxon>
    </lineage>
</organism>
<sequence>MRSYSCINPLLTFYVLLMVKMSGVASTCYYL</sequence>
<keyword evidence="1" id="KW-1133">Transmembrane helix</keyword>
<dbReference type="EMBL" id="GBXM01023984">
    <property type="protein sequence ID" value="JAH84593.1"/>
    <property type="molecule type" value="Transcribed_RNA"/>
</dbReference>
<name>A0A0E9W532_ANGAN</name>
<reference evidence="2" key="2">
    <citation type="journal article" date="2015" name="Fish Shellfish Immunol.">
        <title>Early steps in the European eel (Anguilla anguilla)-Vibrio vulnificus interaction in the gills: Role of the RtxA13 toxin.</title>
        <authorList>
            <person name="Callol A."/>
            <person name="Pajuelo D."/>
            <person name="Ebbesson L."/>
            <person name="Teles M."/>
            <person name="MacKenzie S."/>
            <person name="Amaro C."/>
        </authorList>
    </citation>
    <scope>NUCLEOTIDE SEQUENCE</scope>
</reference>
<dbReference type="AlphaFoldDB" id="A0A0E9W532"/>
<evidence type="ECO:0000256" key="1">
    <source>
        <dbReference type="SAM" id="Phobius"/>
    </source>
</evidence>
<proteinExistence type="predicted"/>
<reference evidence="2" key="1">
    <citation type="submission" date="2014-11" db="EMBL/GenBank/DDBJ databases">
        <authorList>
            <person name="Amaro Gonzalez C."/>
        </authorList>
    </citation>
    <scope>NUCLEOTIDE SEQUENCE</scope>
</reference>